<protein>
    <submittedName>
        <fullName evidence="2">Uncharacterized protein</fullName>
    </submittedName>
</protein>
<dbReference type="AlphaFoldDB" id="A0A9Q0KDG6"/>
<proteinExistence type="inferred from homology"/>
<comment type="similarity">
    <text evidence="1">Belongs to the UDP-glycosyltransferase family.</text>
</comment>
<keyword evidence="3" id="KW-1185">Reference proteome</keyword>
<dbReference type="Gene3D" id="3.40.50.2000">
    <property type="entry name" value="Glycogen Phosphorylase B"/>
    <property type="match status" value="1"/>
</dbReference>
<gene>
    <name evidence="2" type="ORF">NE237_015151</name>
</gene>
<dbReference type="GO" id="GO:0080043">
    <property type="term" value="F:quercetin 3-O-glucosyltransferase activity"/>
    <property type="evidence" value="ECO:0007669"/>
    <property type="project" value="TreeGrafter"/>
</dbReference>
<dbReference type="EMBL" id="JAMYWD010000006">
    <property type="protein sequence ID" value="KAJ4968450.1"/>
    <property type="molecule type" value="Genomic_DNA"/>
</dbReference>
<dbReference type="PANTHER" id="PTHR11926:SF774">
    <property type="entry name" value="UDP-GLYCOSYLTRANSFERASE 85A1-RELATED"/>
    <property type="match status" value="1"/>
</dbReference>
<name>A0A9Q0KDG6_9MAGN</name>
<evidence type="ECO:0000313" key="2">
    <source>
        <dbReference type="EMBL" id="KAJ4968450.1"/>
    </source>
</evidence>
<accession>A0A9Q0KDG6</accession>
<comment type="caution">
    <text evidence="2">The sequence shown here is derived from an EMBL/GenBank/DDBJ whole genome shotgun (WGS) entry which is preliminary data.</text>
</comment>
<dbReference type="GO" id="GO:0080044">
    <property type="term" value="F:quercetin 7-O-glucosyltransferase activity"/>
    <property type="evidence" value="ECO:0007669"/>
    <property type="project" value="TreeGrafter"/>
</dbReference>
<sequence length="187" mass="20410">MASLPPQKPHVVCIPAPGQGHVNPMMQLAKLLHSLGFHITFINFDFIHRRLLQSEGPDVIKDLIDFRFETIPDGLPSSDATPDPLSIGKSIIQKKYLAPILHLLKKLNSSSDVPQISCVISDVALGCGSEAAEELGVLAFQFCPSAACSFMSVLHFPELIKRGLVPLKDFCSRLWNKNAAITGIARN</sequence>
<reference evidence="2" key="1">
    <citation type="journal article" date="2023" name="Plant J.">
        <title>The genome of the king protea, Protea cynaroides.</title>
        <authorList>
            <person name="Chang J."/>
            <person name="Duong T.A."/>
            <person name="Schoeman C."/>
            <person name="Ma X."/>
            <person name="Roodt D."/>
            <person name="Barker N."/>
            <person name="Li Z."/>
            <person name="Van de Peer Y."/>
            <person name="Mizrachi E."/>
        </authorList>
    </citation>
    <scope>NUCLEOTIDE SEQUENCE</scope>
    <source>
        <tissue evidence="2">Young leaves</tissue>
    </source>
</reference>
<dbReference type="OrthoDB" id="5835829at2759"/>
<dbReference type="SUPFAM" id="SSF53756">
    <property type="entry name" value="UDP-Glycosyltransferase/glycogen phosphorylase"/>
    <property type="match status" value="1"/>
</dbReference>
<evidence type="ECO:0000256" key="1">
    <source>
        <dbReference type="ARBA" id="ARBA00009995"/>
    </source>
</evidence>
<dbReference type="Proteomes" id="UP001141806">
    <property type="component" value="Unassembled WGS sequence"/>
</dbReference>
<organism evidence="2 3">
    <name type="scientific">Protea cynaroides</name>
    <dbReference type="NCBI Taxonomy" id="273540"/>
    <lineage>
        <taxon>Eukaryota</taxon>
        <taxon>Viridiplantae</taxon>
        <taxon>Streptophyta</taxon>
        <taxon>Embryophyta</taxon>
        <taxon>Tracheophyta</taxon>
        <taxon>Spermatophyta</taxon>
        <taxon>Magnoliopsida</taxon>
        <taxon>Proteales</taxon>
        <taxon>Proteaceae</taxon>
        <taxon>Protea</taxon>
    </lineage>
</organism>
<evidence type="ECO:0000313" key="3">
    <source>
        <dbReference type="Proteomes" id="UP001141806"/>
    </source>
</evidence>
<dbReference type="PANTHER" id="PTHR11926">
    <property type="entry name" value="GLUCOSYL/GLUCURONOSYL TRANSFERASES"/>
    <property type="match status" value="1"/>
</dbReference>